<dbReference type="Pfam" id="PF02515">
    <property type="entry name" value="CoA_transf_3"/>
    <property type="match status" value="1"/>
</dbReference>
<dbReference type="AlphaFoldDB" id="A0A813RZ08"/>
<dbReference type="InterPro" id="IPR023606">
    <property type="entry name" value="CoA-Trfase_III_dom_1_sf"/>
</dbReference>
<sequence length="400" mass="44504">MLGLPPDHPQLNTADREEIVKFFANEVAKYDANWLDTTANEVYRQAGTICYTPEEFAQTEQGKAIKLQGLWITEAVNTEKLPVVPWPALKDQNLRPLAGVKIVDISRVIAAPTITRILASLGATVIRVSNSIEPDYGIILLETNLGKYDMRINLKTPEGKKELAHILAEADVILDGYRPGCMERLGFGRQAVHEMALNRGKGIVYARENCYGWAGPWSPRSGWQQISDCVTGVSWLQGKFLGLDEPVVPLLPNSDYQTGVIGAIAIVQALHKRAHQGGSYNVDVSLNQFNIWYLDLGQYTDTQRADIMVKYPDLHLHHTDEMHFLVKKTIAVMLKSVGKIFGSQNFETINSPKWDVEHTGEPITMTILAPIITFDETKLNYNVGSCPPGSYDSSIGWNVV</sequence>
<dbReference type="EMBL" id="CAJNOL010000048">
    <property type="protein sequence ID" value="CAF0787558.1"/>
    <property type="molecule type" value="Genomic_DNA"/>
</dbReference>
<organism evidence="2 3">
    <name type="scientific">Rotaria sordida</name>
    <dbReference type="NCBI Taxonomy" id="392033"/>
    <lineage>
        <taxon>Eukaryota</taxon>
        <taxon>Metazoa</taxon>
        <taxon>Spiralia</taxon>
        <taxon>Gnathifera</taxon>
        <taxon>Rotifera</taxon>
        <taxon>Eurotatoria</taxon>
        <taxon>Bdelloidea</taxon>
        <taxon>Philodinida</taxon>
        <taxon>Philodinidae</taxon>
        <taxon>Rotaria</taxon>
    </lineage>
</organism>
<dbReference type="InterPro" id="IPR003673">
    <property type="entry name" value="CoA-Trfase_fam_III"/>
</dbReference>
<dbReference type="Proteomes" id="UP000663870">
    <property type="component" value="Unassembled WGS sequence"/>
</dbReference>
<evidence type="ECO:0000313" key="3">
    <source>
        <dbReference type="Proteomes" id="UP000663870"/>
    </source>
</evidence>
<dbReference type="SUPFAM" id="SSF89796">
    <property type="entry name" value="CoA-transferase family III (CaiB/BaiF)"/>
    <property type="match status" value="2"/>
</dbReference>
<evidence type="ECO:0000256" key="1">
    <source>
        <dbReference type="ARBA" id="ARBA00008383"/>
    </source>
</evidence>
<accession>A0A813RZ08</accession>
<name>A0A813RZ08_9BILA</name>
<evidence type="ECO:0000313" key="2">
    <source>
        <dbReference type="EMBL" id="CAF0787558.1"/>
    </source>
</evidence>
<proteinExistence type="inferred from homology"/>
<dbReference type="Gene3D" id="3.40.50.10540">
    <property type="entry name" value="Crotonobetainyl-coa:carnitine coa-transferase, domain 1"/>
    <property type="match status" value="1"/>
</dbReference>
<dbReference type="GO" id="GO:0003824">
    <property type="term" value="F:catalytic activity"/>
    <property type="evidence" value="ECO:0007669"/>
    <property type="project" value="InterPro"/>
</dbReference>
<dbReference type="PANTHER" id="PTHR48229">
    <property type="entry name" value="CAIB/BAIF FAMILY ENZYME (AFU_ORTHOLOGUE AFUA_1G05360)-RELATED"/>
    <property type="match status" value="1"/>
</dbReference>
<reference evidence="2" key="1">
    <citation type="submission" date="2021-02" db="EMBL/GenBank/DDBJ databases">
        <authorList>
            <person name="Nowell W R."/>
        </authorList>
    </citation>
    <scope>NUCLEOTIDE SEQUENCE</scope>
</reference>
<dbReference type="InterPro" id="IPR052985">
    <property type="entry name" value="CoA-trans_III_biosynth/detox"/>
</dbReference>
<comment type="caution">
    <text evidence="2">The sequence shown here is derived from an EMBL/GenBank/DDBJ whole genome shotgun (WGS) entry which is preliminary data.</text>
</comment>
<protein>
    <submittedName>
        <fullName evidence="2">Uncharacterized protein</fullName>
    </submittedName>
</protein>
<comment type="similarity">
    <text evidence="1">Belongs to the CoA-transferase III family.</text>
</comment>
<gene>
    <name evidence="2" type="ORF">JXQ802_LOCUS3565</name>
</gene>
<dbReference type="PANTHER" id="PTHR48229:SF1">
    <property type="entry name" value="ALPHA METHYLACYL-COA RACEMASE-RELATED"/>
    <property type="match status" value="1"/>
</dbReference>
<keyword evidence="3" id="KW-1185">Reference proteome</keyword>